<evidence type="ECO:0000313" key="2">
    <source>
        <dbReference type="Proteomes" id="UP000547458"/>
    </source>
</evidence>
<comment type="caution">
    <text evidence="1">The sequence shown here is derived from an EMBL/GenBank/DDBJ whole genome shotgun (WGS) entry which is preliminary data.</text>
</comment>
<sequence length="337" mass="35678">MPDAVTVTAAGDWPGQDPAEAIRTIRGELGSPNLPFLPSLPQRGAGSDEVGRTAALLSELPVDLQPHGWRLVDRPGQDLRRAASALSTDLNVLADLVGAEADPTAGFKISCRGPLSMAANLYLHNGERALLDHGARRDIRDALVDGVVSLVRRTAAANPATELTVQLDEPEIADVLGGAIPTASGYRTLRAIPQHEVIEAWTAVAEAAQEAGAAVVVLSFRETEALQVLTRTPKVGFAVPVAGATGQDWEAIAELVEGGRQFWAALPVPVQRPVKVQDTTETLLRPWRGIGLPLSSLGAVRLLPAERLSEDGPDNARRMLRHLHSSADALNQAIADA</sequence>
<reference evidence="1 2" key="1">
    <citation type="submission" date="2020-03" db="EMBL/GenBank/DDBJ databases">
        <title>Sequencing the genomes of 1000 actinobacteria strains.</title>
        <authorList>
            <person name="Klenk H.-P."/>
        </authorList>
    </citation>
    <scope>NUCLEOTIDE SEQUENCE [LARGE SCALE GENOMIC DNA]</scope>
    <source>
        <strain evidence="1 2">DSM 16403</strain>
    </source>
</reference>
<dbReference type="EMBL" id="JAATJL010000001">
    <property type="protein sequence ID" value="NJC22947.1"/>
    <property type="molecule type" value="Genomic_DNA"/>
</dbReference>
<proteinExistence type="predicted"/>
<dbReference type="RefSeq" id="WP_167993809.1">
    <property type="nucleotide sequence ID" value="NZ_JAATJL010000001.1"/>
</dbReference>
<dbReference type="AlphaFoldDB" id="A0A846RS09"/>
<name>A0A846RS09_9MICC</name>
<protein>
    <recommendedName>
        <fullName evidence="3">Cobalamin-independent methionine synthase MetE C-terminal/archaeal domain-containing protein</fullName>
    </recommendedName>
</protein>
<dbReference type="SUPFAM" id="SSF51726">
    <property type="entry name" value="UROD/MetE-like"/>
    <property type="match status" value="1"/>
</dbReference>
<accession>A0A846RS09</accession>
<organism evidence="1 2">
    <name type="scientific">Arthrobacter pigmenti</name>
    <dbReference type="NCBI Taxonomy" id="271432"/>
    <lineage>
        <taxon>Bacteria</taxon>
        <taxon>Bacillati</taxon>
        <taxon>Actinomycetota</taxon>
        <taxon>Actinomycetes</taxon>
        <taxon>Micrococcales</taxon>
        <taxon>Micrococcaceae</taxon>
        <taxon>Arthrobacter</taxon>
    </lineage>
</organism>
<keyword evidence="2" id="KW-1185">Reference proteome</keyword>
<dbReference type="InterPro" id="IPR038071">
    <property type="entry name" value="UROD/MetE-like_sf"/>
</dbReference>
<evidence type="ECO:0008006" key="3">
    <source>
        <dbReference type="Google" id="ProtNLM"/>
    </source>
</evidence>
<gene>
    <name evidence="1" type="ORF">BJ994_002023</name>
</gene>
<evidence type="ECO:0000313" key="1">
    <source>
        <dbReference type="EMBL" id="NJC22947.1"/>
    </source>
</evidence>
<dbReference type="Proteomes" id="UP000547458">
    <property type="component" value="Unassembled WGS sequence"/>
</dbReference>